<feature type="compositionally biased region" description="Low complexity" evidence="1">
    <location>
        <begin position="32"/>
        <end position="56"/>
    </location>
</feature>
<evidence type="ECO:0000313" key="3">
    <source>
        <dbReference type="EMBL" id="OOC06173.1"/>
    </source>
</evidence>
<sequence>MRVRIIVLAGVAAVVVAATGTFAVIAATAASPPDLGPAVVAPAGQAVGPGEAGAPPAVVPPRLAGHDDDPDDDDDHDDDGDDHFDFDLDD</sequence>
<evidence type="ECO:0000313" key="4">
    <source>
        <dbReference type="Proteomes" id="UP000188551"/>
    </source>
</evidence>
<keyword evidence="4" id="KW-1185">Reference proteome</keyword>
<accession>A0ABX3JIC7</accession>
<dbReference type="RefSeq" id="WP_077241310.1">
    <property type="nucleotide sequence ID" value="NZ_MUXN01000009.1"/>
</dbReference>
<organism evidence="3 4">
    <name type="scientific">Amycolatopsis azurea DSM 43854</name>
    <dbReference type="NCBI Taxonomy" id="1238180"/>
    <lineage>
        <taxon>Bacteria</taxon>
        <taxon>Bacillati</taxon>
        <taxon>Actinomycetota</taxon>
        <taxon>Actinomycetes</taxon>
        <taxon>Pseudonocardiales</taxon>
        <taxon>Pseudonocardiaceae</taxon>
        <taxon>Amycolatopsis</taxon>
    </lineage>
</organism>
<feature type="region of interest" description="Disordered" evidence="1">
    <location>
        <begin position="32"/>
        <end position="90"/>
    </location>
</feature>
<comment type="caution">
    <text evidence="3">The sequence shown here is derived from an EMBL/GenBank/DDBJ whole genome shotgun (WGS) entry which is preliminary data.</text>
</comment>
<feature type="signal peptide" evidence="2">
    <location>
        <begin position="1"/>
        <end position="23"/>
    </location>
</feature>
<gene>
    <name evidence="3" type="ORF">B0293_14055</name>
</gene>
<evidence type="ECO:0008006" key="5">
    <source>
        <dbReference type="Google" id="ProtNLM"/>
    </source>
</evidence>
<name>A0ABX3JIC7_9PSEU</name>
<feature type="compositionally biased region" description="Acidic residues" evidence="1">
    <location>
        <begin position="68"/>
        <end position="82"/>
    </location>
</feature>
<feature type="chain" id="PRO_5046758019" description="Small secreted hydrophilic protein" evidence="2">
    <location>
        <begin position="24"/>
        <end position="90"/>
    </location>
</feature>
<dbReference type="EMBL" id="MUXN01000009">
    <property type="protein sequence ID" value="OOC06173.1"/>
    <property type="molecule type" value="Genomic_DNA"/>
</dbReference>
<keyword evidence="2" id="KW-0732">Signal</keyword>
<evidence type="ECO:0000256" key="2">
    <source>
        <dbReference type="SAM" id="SignalP"/>
    </source>
</evidence>
<evidence type="ECO:0000256" key="1">
    <source>
        <dbReference type="SAM" id="MobiDB-lite"/>
    </source>
</evidence>
<dbReference type="Proteomes" id="UP000188551">
    <property type="component" value="Unassembled WGS sequence"/>
</dbReference>
<protein>
    <recommendedName>
        <fullName evidence="5">Small secreted hydrophilic protein</fullName>
    </recommendedName>
</protein>
<proteinExistence type="predicted"/>
<reference evidence="3 4" key="1">
    <citation type="submission" date="2017-02" db="EMBL/GenBank/DDBJ databases">
        <title>Amycolatopsis azurea DSM 43854 draft genome.</title>
        <authorList>
            <person name="Mayilraj S."/>
        </authorList>
    </citation>
    <scope>NUCLEOTIDE SEQUENCE [LARGE SCALE GENOMIC DNA]</scope>
    <source>
        <strain evidence="3 4">DSM 43854</strain>
    </source>
</reference>